<dbReference type="GO" id="GO:0005783">
    <property type="term" value="C:endoplasmic reticulum"/>
    <property type="evidence" value="ECO:0007669"/>
    <property type="project" value="TreeGrafter"/>
</dbReference>
<reference evidence="3 4" key="1">
    <citation type="journal article" date="2019" name="Genome Biol. Evol.">
        <title>Whole-Genome Sequencing of the Giant Devil Catfish, Bagarius yarrelli.</title>
        <authorList>
            <person name="Jiang W."/>
            <person name="Lv Y."/>
            <person name="Cheng L."/>
            <person name="Yang K."/>
            <person name="Chao B."/>
            <person name="Wang X."/>
            <person name="Li Y."/>
            <person name="Pan X."/>
            <person name="You X."/>
            <person name="Zhang Y."/>
            <person name="Yang J."/>
            <person name="Li J."/>
            <person name="Zhang X."/>
            <person name="Liu S."/>
            <person name="Sun C."/>
            <person name="Yang J."/>
            <person name="Shi Q."/>
        </authorList>
    </citation>
    <scope>NUCLEOTIDE SEQUENCE [LARGE SCALE GENOMIC DNA]</scope>
    <source>
        <strain evidence="3">JWS20170419001</strain>
        <tissue evidence="3">Muscle</tissue>
    </source>
</reference>
<dbReference type="Proteomes" id="UP000319801">
    <property type="component" value="Unassembled WGS sequence"/>
</dbReference>
<dbReference type="InterPro" id="IPR036291">
    <property type="entry name" value="NAD(P)-bd_dom_sf"/>
</dbReference>
<keyword evidence="2" id="KW-0812">Transmembrane</keyword>
<dbReference type="PANTHER" id="PTHR43899:SF10">
    <property type="entry name" value="20BETA-HYDROXYSTEROID DEHYDROGENASE TYPE 2"/>
    <property type="match status" value="1"/>
</dbReference>
<name>A0A556VU51_BAGYA</name>
<sequence>MAGCVECSCFGSFLCFLGSVTLLYYLLKWSWRIWQGFKVYVLSSIWQTDVREYGQWAVVTGSTAGIGRAYALERATKVINCNILSVTQHVALEIFFPGWLRLSPFGVRRIERFAQEKKKQIEERIAQCQRKQE</sequence>
<evidence type="ECO:0000256" key="2">
    <source>
        <dbReference type="SAM" id="Phobius"/>
    </source>
</evidence>
<gene>
    <name evidence="3" type="ORF">Baya_16032</name>
</gene>
<evidence type="ECO:0000313" key="4">
    <source>
        <dbReference type="Proteomes" id="UP000319801"/>
    </source>
</evidence>
<keyword evidence="2" id="KW-0472">Membrane</keyword>
<dbReference type="SUPFAM" id="SSF51735">
    <property type="entry name" value="NAD(P)-binding Rossmann-fold domains"/>
    <property type="match status" value="1"/>
</dbReference>
<dbReference type="InterPro" id="IPR051019">
    <property type="entry name" value="VLCFA-Steroid_DH"/>
</dbReference>
<comment type="caution">
    <text evidence="3">The sequence shown here is derived from an EMBL/GenBank/DDBJ whole genome shotgun (WGS) entry which is preliminary data.</text>
</comment>
<protein>
    <submittedName>
        <fullName evidence="3">Very-long-chain 3-oxoacyl-CoA reductase</fullName>
    </submittedName>
</protein>
<accession>A0A556VU51</accession>
<proteinExistence type="predicted"/>
<feature type="transmembrane region" description="Helical" evidence="2">
    <location>
        <begin position="7"/>
        <end position="27"/>
    </location>
</feature>
<dbReference type="OrthoDB" id="5545019at2759"/>
<organism evidence="3 4">
    <name type="scientific">Bagarius yarrelli</name>
    <name type="common">Goonch</name>
    <name type="synonym">Bagrus yarrelli</name>
    <dbReference type="NCBI Taxonomy" id="175774"/>
    <lineage>
        <taxon>Eukaryota</taxon>
        <taxon>Metazoa</taxon>
        <taxon>Chordata</taxon>
        <taxon>Craniata</taxon>
        <taxon>Vertebrata</taxon>
        <taxon>Euteleostomi</taxon>
        <taxon>Actinopterygii</taxon>
        <taxon>Neopterygii</taxon>
        <taxon>Teleostei</taxon>
        <taxon>Ostariophysi</taxon>
        <taxon>Siluriformes</taxon>
        <taxon>Sisoridae</taxon>
        <taxon>Sisorinae</taxon>
        <taxon>Bagarius</taxon>
    </lineage>
</organism>
<dbReference type="EMBL" id="VCAZ01000255">
    <property type="protein sequence ID" value="TTO79351.1"/>
    <property type="molecule type" value="Genomic_DNA"/>
</dbReference>
<dbReference type="PANTHER" id="PTHR43899">
    <property type="entry name" value="RH59310P"/>
    <property type="match status" value="1"/>
</dbReference>
<keyword evidence="4" id="KW-1185">Reference proteome</keyword>
<keyword evidence="1" id="KW-0560">Oxidoreductase</keyword>
<evidence type="ECO:0000256" key="1">
    <source>
        <dbReference type="ARBA" id="ARBA00023002"/>
    </source>
</evidence>
<dbReference type="AlphaFoldDB" id="A0A556VU51"/>
<keyword evidence="2" id="KW-1133">Transmembrane helix</keyword>
<evidence type="ECO:0000313" key="3">
    <source>
        <dbReference type="EMBL" id="TTO79351.1"/>
    </source>
</evidence>
<dbReference type="GO" id="GO:0016491">
    <property type="term" value="F:oxidoreductase activity"/>
    <property type="evidence" value="ECO:0007669"/>
    <property type="project" value="UniProtKB-KW"/>
</dbReference>